<feature type="compositionally biased region" description="Low complexity" evidence="2">
    <location>
        <begin position="694"/>
        <end position="727"/>
    </location>
</feature>
<feature type="transmembrane region" description="Helical" evidence="3">
    <location>
        <begin position="807"/>
        <end position="827"/>
    </location>
</feature>
<dbReference type="PANTHER" id="PTHR15715">
    <property type="entry name" value="CENTROSOMAL PROTEIN OF 170 KDA"/>
    <property type="match status" value="1"/>
</dbReference>
<accession>A0AAD5YHA2</accession>
<feature type="compositionally biased region" description="Basic and acidic residues" evidence="2">
    <location>
        <begin position="441"/>
        <end position="453"/>
    </location>
</feature>
<dbReference type="Proteomes" id="UP001212997">
    <property type="component" value="Unassembled WGS sequence"/>
</dbReference>
<feature type="compositionally biased region" description="Basic residues" evidence="2">
    <location>
        <begin position="677"/>
        <end position="693"/>
    </location>
</feature>
<evidence type="ECO:0000313" key="6">
    <source>
        <dbReference type="Proteomes" id="UP001212997"/>
    </source>
</evidence>
<dbReference type="InterPro" id="IPR008984">
    <property type="entry name" value="SMAD_FHA_dom_sf"/>
</dbReference>
<feature type="compositionally biased region" description="Acidic residues" evidence="2">
    <location>
        <begin position="396"/>
        <end position="412"/>
    </location>
</feature>
<name>A0AAD5YHA2_9APHY</name>
<evidence type="ECO:0000259" key="4">
    <source>
        <dbReference type="PROSITE" id="PS50006"/>
    </source>
</evidence>
<dbReference type="Gene3D" id="2.60.200.20">
    <property type="match status" value="1"/>
</dbReference>
<feature type="coiled-coil region" evidence="1">
    <location>
        <begin position="503"/>
        <end position="537"/>
    </location>
</feature>
<gene>
    <name evidence="5" type="ORF">NLI96_g5051</name>
</gene>
<dbReference type="PROSITE" id="PS50006">
    <property type="entry name" value="FHA_DOMAIN"/>
    <property type="match status" value="1"/>
</dbReference>
<organism evidence="5 6">
    <name type="scientific">Meripilus lineatus</name>
    <dbReference type="NCBI Taxonomy" id="2056292"/>
    <lineage>
        <taxon>Eukaryota</taxon>
        <taxon>Fungi</taxon>
        <taxon>Dikarya</taxon>
        <taxon>Basidiomycota</taxon>
        <taxon>Agaricomycotina</taxon>
        <taxon>Agaricomycetes</taxon>
        <taxon>Polyporales</taxon>
        <taxon>Meripilaceae</taxon>
        <taxon>Meripilus</taxon>
    </lineage>
</organism>
<feature type="compositionally biased region" description="Acidic residues" evidence="2">
    <location>
        <begin position="372"/>
        <end position="382"/>
    </location>
</feature>
<dbReference type="Pfam" id="PF00498">
    <property type="entry name" value="FHA"/>
    <property type="match status" value="1"/>
</dbReference>
<reference evidence="5" key="1">
    <citation type="submission" date="2022-07" db="EMBL/GenBank/DDBJ databases">
        <title>Genome Sequence of Physisporinus lineatus.</title>
        <authorList>
            <person name="Buettner E."/>
        </authorList>
    </citation>
    <scope>NUCLEOTIDE SEQUENCE</scope>
    <source>
        <strain evidence="5">VT162</strain>
    </source>
</reference>
<dbReference type="AlphaFoldDB" id="A0AAD5YHA2"/>
<proteinExistence type="predicted"/>
<dbReference type="EMBL" id="JANAWD010000158">
    <property type="protein sequence ID" value="KAJ3485287.1"/>
    <property type="molecule type" value="Genomic_DNA"/>
</dbReference>
<evidence type="ECO:0000256" key="3">
    <source>
        <dbReference type="SAM" id="Phobius"/>
    </source>
</evidence>
<keyword evidence="3" id="KW-0472">Membrane</keyword>
<feature type="region of interest" description="Disordered" evidence="2">
    <location>
        <begin position="654"/>
        <end position="731"/>
    </location>
</feature>
<dbReference type="SUPFAM" id="SSF49879">
    <property type="entry name" value="SMAD/FHA domain"/>
    <property type="match status" value="1"/>
</dbReference>
<dbReference type="GO" id="GO:0005737">
    <property type="term" value="C:cytoplasm"/>
    <property type="evidence" value="ECO:0007669"/>
    <property type="project" value="TreeGrafter"/>
</dbReference>
<feature type="region of interest" description="Disordered" evidence="2">
    <location>
        <begin position="246"/>
        <end position="295"/>
    </location>
</feature>
<feature type="domain" description="FHA" evidence="4">
    <location>
        <begin position="38"/>
        <end position="94"/>
    </location>
</feature>
<evidence type="ECO:0000313" key="5">
    <source>
        <dbReference type="EMBL" id="KAJ3485287.1"/>
    </source>
</evidence>
<keyword evidence="6" id="KW-1185">Reference proteome</keyword>
<keyword evidence="3" id="KW-1133">Transmembrane helix</keyword>
<feature type="compositionally biased region" description="Low complexity" evidence="2">
    <location>
        <begin position="458"/>
        <end position="475"/>
    </location>
</feature>
<dbReference type="InterPro" id="IPR051176">
    <property type="entry name" value="Cent_Immune-Sig_Mod"/>
</dbReference>
<feature type="region of interest" description="Disordered" evidence="2">
    <location>
        <begin position="754"/>
        <end position="780"/>
    </location>
</feature>
<feature type="region of interest" description="Disordered" evidence="2">
    <location>
        <begin position="353"/>
        <end position="477"/>
    </location>
</feature>
<dbReference type="PANTHER" id="PTHR15715:SF37">
    <property type="entry name" value="LD47843P"/>
    <property type="match status" value="1"/>
</dbReference>
<protein>
    <recommendedName>
        <fullName evidence="4">FHA domain-containing protein</fullName>
    </recommendedName>
</protein>
<comment type="caution">
    <text evidence="5">The sequence shown here is derived from an EMBL/GenBank/DDBJ whole genome shotgun (WGS) entry which is preliminary data.</text>
</comment>
<evidence type="ECO:0000256" key="2">
    <source>
        <dbReference type="SAM" id="MobiDB-lite"/>
    </source>
</evidence>
<dbReference type="InterPro" id="IPR000253">
    <property type="entry name" value="FHA_dom"/>
</dbReference>
<feature type="coiled-coil region" evidence="1">
    <location>
        <begin position="598"/>
        <end position="625"/>
    </location>
</feature>
<evidence type="ECO:0000256" key="1">
    <source>
        <dbReference type="SAM" id="Coils"/>
    </source>
</evidence>
<sequence>MPSFPSPLTQTPYPALYLYPLNDSFVPKHIALLPNQRVKIGRQTNAKTVPAERNGYFDSKVLSRQHAEVWEEGGKIFIKDVKSSNGTFINGERLSGEGLESEPFELKTDDVVEFGIDIVGEDNRTIIHHKVAARVVCVMNEQEMQLAARAEAAHPPLGPLGTQAGPGGFNFVPGQAGGVNGGPGPQRRSTMQGGLVGMGGMGAGVRAPGKSGITFDHLLSRLQGELQKSRETGADLHNLNNSMADIHETLGGNVPPNNTSFPSSLPPVVPPHSNQPSEPHQAAPPPPANAQDSTSALAELQAQLQETQMSLASHVEKIRSLEAMLAEHEAIKHEVGLMRDMMEERKREMELLRIRSQSPTQLRRHPSRMDESLEEESMDDDDARSVATVVMHELERVEEEDEEQIAAEEEEEERRRRRDELGRPRTPEPTGMGLQEDDEEHENHPHETSDKSSHLHAPSSSTTISVPSPNPSSIPDDLIQRMSTLSNQLESALELSRSREAQHVSAQSTISQLEANVQALQAKVQALEAVVQSTQTQVQAQGELQVQLSQAFETKRLEESSILTRAVWEEERARDRDSLTSMLNDWKKSVDGQWTTVHEEWSEERDRLRRAKEEFESRIRTVEDNVGSTAVKVENGLASMASFQLSHQIPPANGSAKVNGLVTPPSPRSLSAAATRPRQRKRRPSSSRGRSRSRSTSPSPVIVGALDDSPSSPASHDTDDTSSTSSHLRNRASWITDDSSVGECEQVEETLKLGEPRLQKGAPGMYPTPDPSLLDQPVSGLSSSASTVVAEAQTKGHPKELPQFQTLSAVVGVVVLGVAAAAVIWRVKPEGGV</sequence>
<keyword evidence="3" id="KW-0812">Transmembrane</keyword>
<dbReference type="SMART" id="SM00240">
    <property type="entry name" value="FHA"/>
    <property type="match status" value="1"/>
</dbReference>
<keyword evidence="1" id="KW-0175">Coiled coil</keyword>